<evidence type="ECO:0000259" key="8">
    <source>
        <dbReference type="PROSITE" id="PS50850"/>
    </source>
</evidence>
<comment type="subcellular location">
    <subcellularLocation>
        <location evidence="1">Cell membrane</location>
        <topology evidence="1">Multi-pass membrane protein</topology>
    </subcellularLocation>
</comment>
<keyword evidence="3" id="KW-1003">Cell membrane</keyword>
<keyword evidence="10" id="KW-1185">Reference proteome</keyword>
<feature type="transmembrane region" description="Helical" evidence="7">
    <location>
        <begin position="212"/>
        <end position="237"/>
    </location>
</feature>
<dbReference type="InterPro" id="IPR010290">
    <property type="entry name" value="TM_effector"/>
</dbReference>
<evidence type="ECO:0000256" key="3">
    <source>
        <dbReference type="ARBA" id="ARBA00022475"/>
    </source>
</evidence>
<keyword evidence="2" id="KW-0813">Transport</keyword>
<feature type="transmembrane region" description="Helical" evidence="7">
    <location>
        <begin position="303"/>
        <end position="321"/>
    </location>
</feature>
<feature type="transmembrane region" description="Helical" evidence="7">
    <location>
        <begin position="367"/>
        <end position="386"/>
    </location>
</feature>
<evidence type="ECO:0000256" key="5">
    <source>
        <dbReference type="ARBA" id="ARBA00022989"/>
    </source>
</evidence>
<evidence type="ECO:0000256" key="7">
    <source>
        <dbReference type="SAM" id="Phobius"/>
    </source>
</evidence>
<dbReference type="InterPro" id="IPR036259">
    <property type="entry name" value="MFS_trans_sf"/>
</dbReference>
<keyword evidence="4 7" id="KW-0812">Transmembrane</keyword>
<gene>
    <name evidence="9" type="ORF">HNR67_005937</name>
</gene>
<dbReference type="Proteomes" id="UP000533598">
    <property type="component" value="Unassembled WGS sequence"/>
</dbReference>
<proteinExistence type="predicted"/>
<protein>
    <submittedName>
        <fullName evidence="9">MFS family permease</fullName>
    </submittedName>
</protein>
<organism evidence="9 10">
    <name type="scientific">Crossiella cryophila</name>
    <dbReference type="NCBI Taxonomy" id="43355"/>
    <lineage>
        <taxon>Bacteria</taxon>
        <taxon>Bacillati</taxon>
        <taxon>Actinomycetota</taxon>
        <taxon>Actinomycetes</taxon>
        <taxon>Pseudonocardiales</taxon>
        <taxon>Pseudonocardiaceae</taxon>
        <taxon>Crossiella</taxon>
    </lineage>
</organism>
<dbReference type="AlphaFoldDB" id="A0A7W7CHZ1"/>
<feature type="transmembrane region" description="Helical" evidence="7">
    <location>
        <begin position="279"/>
        <end position="297"/>
    </location>
</feature>
<dbReference type="PANTHER" id="PTHR23513">
    <property type="entry name" value="INTEGRAL MEMBRANE EFFLUX PROTEIN-RELATED"/>
    <property type="match status" value="1"/>
</dbReference>
<keyword evidence="6 7" id="KW-0472">Membrane</keyword>
<dbReference type="GO" id="GO:0022857">
    <property type="term" value="F:transmembrane transporter activity"/>
    <property type="evidence" value="ECO:0007669"/>
    <property type="project" value="InterPro"/>
</dbReference>
<keyword evidence="5 7" id="KW-1133">Transmembrane helix</keyword>
<dbReference type="PROSITE" id="PS50850">
    <property type="entry name" value="MFS"/>
    <property type="match status" value="1"/>
</dbReference>
<evidence type="ECO:0000256" key="1">
    <source>
        <dbReference type="ARBA" id="ARBA00004651"/>
    </source>
</evidence>
<dbReference type="GO" id="GO:0005886">
    <property type="term" value="C:plasma membrane"/>
    <property type="evidence" value="ECO:0007669"/>
    <property type="project" value="UniProtKB-SubCell"/>
</dbReference>
<name>A0A7W7CHZ1_9PSEU</name>
<evidence type="ECO:0000256" key="6">
    <source>
        <dbReference type="ARBA" id="ARBA00023136"/>
    </source>
</evidence>
<evidence type="ECO:0000256" key="2">
    <source>
        <dbReference type="ARBA" id="ARBA00022448"/>
    </source>
</evidence>
<feature type="transmembrane region" description="Helical" evidence="7">
    <location>
        <begin position="333"/>
        <end position="355"/>
    </location>
</feature>
<reference evidence="9 10" key="1">
    <citation type="submission" date="2020-08" db="EMBL/GenBank/DDBJ databases">
        <title>Sequencing the genomes of 1000 actinobacteria strains.</title>
        <authorList>
            <person name="Klenk H.-P."/>
        </authorList>
    </citation>
    <scope>NUCLEOTIDE SEQUENCE [LARGE SCALE GENOMIC DNA]</scope>
    <source>
        <strain evidence="9 10">DSM 44230</strain>
    </source>
</reference>
<evidence type="ECO:0000313" key="10">
    <source>
        <dbReference type="Proteomes" id="UP000533598"/>
    </source>
</evidence>
<accession>A0A7W7CHZ1</accession>
<dbReference type="PANTHER" id="PTHR23513:SF6">
    <property type="entry name" value="MAJOR FACILITATOR SUPERFAMILY ASSOCIATED DOMAIN-CONTAINING PROTEIN"/>
    <property type="match status" value="1"/>
</dbReference>
<feature type="domain" description="Major facilitator superfamily (MFS) profile" evidence="8">
    <location>
        <begin position="212"/>
        <end position="395"/>
    </location>
</feature>
<evidence type="ECO:0000256" key="4">
    <source>
        <dbReference type="ARBA" id="ARBA00022692"/>
    </source>
</evidence>
<dbReference type="EMBL" id="JACHMH010000001">
    <property type="protein sequence ID" value="MBB4679819.1"/>
    <property type="molecule type" value="Genomic_DNA"/>
</dbReference>
<dbReference type="Pfam" id="PF05977">
    <property type="entry name" value="MFS_3"/>
    <property type="match status" value="1"/>
</dbReference>
<dbReference type="RefSeq" id="WP_185005522.1">
    <property type="nucleotide sequence ID" value="NZ_BAAAUI010000043.1"/>
</dbReference>
<evidence type="ECO:0000313" key="9">
    <source>
        <dbReference type="EMBL" id="MBB4679819.1"/>
    </source>
</evidence>
<dbReference type="InterPro" id="IPR020846">
    <property type="entry name" value="MFS_dom"/>
</dbReference>
<sequence length="395" mass="39709">MLTPAFRRLWAAGAVSTIGDAMNGTTVVLWLYSQSTAPAPWLSALVLAGFLPRVLVVPLYGRLADRFGPRGLMIGADLLCAVLALLLAGALVLGSPVLAVLCVAALAAGATLAEPAQRALTPATVGPEQLTRANSLLTLTTQLGFTLGPAAAAIATSWLGPVPAILFDAATFLTSALVLAGLRLIRPAEAEAEEPVHGTIRSGLAAIRGSRVLLVATAAALALSLSAGVNNTIMVVFLDRDLGGSPADIAWLSGVNGIAQIVAGGVVVALAARLPVARGLAVSMAVMAAASVLMVSATDVPTAIGAVLVTSLANAPFSIAYTTLCQTAVPERLVGRVFAITGGIGSLLFMLGSLAGGALADSAAREAILLSASALVLAAVLAAPLWRVRQVSRTG</sequence>
<dbReference type="Gene3D" id="1.20.1250.20">
    <property type="entry name" value="MFS general substrate transporter like domains"/>
    <property type="match status" value="1"/>
</dbReference>
<feature type="transmembrane region" description="Helical" evidence="7">
    <location>
        <begin position="249"/>
        <end position="272"/>
    </location>
</feature>
<dbReference type="SUPFAM" id="SSF103473">
    <property type="entry name" value="MFS general substrate transporter"/>
    <property type="match status" value="1"/>
</dbReference>
<comment type="caution">
    <text evidence="9">The sequence shown here is derived from an EMBL/GenBank/DDBJ whole genome shotgun (WGS) entry which is preliminary data.</text>
</comment>
<feature type="transmembrane region" description="Helical" evidence="7">
    <location>
        <begin position="9"/>
        <end position="33"/>
    </location>
</feature>
<feature type="transmembrane region" description="Helical" evidence="7">
    <location>
        <begin position="39"/>
        <end position="60"/>
    </location>
</feature>
<dbReference type="CDD" id="cd06173">
    <property type="entry name" value="MFS_MefA_like"/>
    <property type="match status" value="1"/>
</dbReference>